<keyword evidence="6" id="KW-1185">Reference proteome</keyword>
<reference evidence="5" key="1">
    <citation type="submission" date="2023-04" db="EMBL/GenBank/DDBJ databases">
        <authorList>
            <person name="Vijverberg K."/>
            <person name="Xiong W."/>
            <person name="Schranz E."/>
        </authorList>
    </citation>
    <scope>NUCLEOTIDE SEQUENCE</scope>
</reference>
<name>A0AA36EFU5_LACSI</name>
<dbReference type="EMBL" id="OX465082">
    <property type="protein sequence ID" value="CAI9291940.1"/>
    <property type="molecule type" value="Genomic_DNA"/>
</dbReference>
<evidence type="ECO:0000256" key="2">
    <source>
        <dbReference type="SAM" id="MobiDB-lite"/>
    </source>
</evidence>
<evidence type="ECO:0000259" key="4">
    <source>
        <dbReference type="Pfam" id="PF14571"/>
    </source>
</evidence>
<dbReference type="Pfam" id="PF05605">
    <property type="entry name" value="zf-Di19"/>
    <property type="match status" value="1"/>
</dbReference>
<sequence length="263" mass="29909">MDSDSWTRLSTSNSSSRRGSYQSRSETFHLVEEFEGDEEPRPEFLCPFCAEDFDIVGLCCHIDEEHTLEAKNGICPVCAKRVGMDLVSHMTMQHGSLLKISFFFFYRIHFISLYFLTTIDTRDSDYVQRKRRFRRGGTHTHTNTNTNSTLSILKKEFREGNLHSLFGLQSSSSSSSEPEQWLSSFISNTPSLLDVDQPPPPPPTAQPHAATSAKSMAENTHKDLSRRSKQQRAPLSDKDQEEKARRSEFVQGLLFSSFLDDGL</sequence>
<comment type="similarity">
    <text evidence="1">Belongs to the Di19 family.</text>
</comment>
<dbReference type="PANTHER" id="PTHR31875:SF36">
    <property type="entry name" value="PROTEIN DEHYDRATION-INDUCED 19 HOMOLOG 4-LIKE"/>
    <property type="match status" value="1"/>
</dbReference>
<evidence type="ECO:0000313" key="6">
    <source>
        <dbReference type="Proteomes" id="UP001177003"/>
    </source>
</evidence>
<feature type="region of interest" description="Disordered" evidence="2">
    <location>
        <begin position="1"/>
        <end position="24"/>
    </location>
</feature>
<accession>A0AA36EFU5</accession>
<feature type="domain" description="Di19 zinc-binding" evidence="3">
    <location>
        <begin position="43"/>
        <end position="95"/>
    </location>
</feature>
<dbReference type="PANTHER" id="PTHR31875">
    <property type="entry name" value="PROTEIN DEHYDRATION-INDUCED 19"/>
    <property type="match status" value="1"/>
</dbReference>
<evidence type="ECO:0000313" key="5">
    <source>
        <dbReference type="EMBL" id="CAI9291940.1"/>
    </source>
</evidence>
<proteinExistence type="inferred from homology"/>
<evidence type="ECO:0000256" key="1">
    <source>
        <dbReference type="ARBA" id="ARBA00007109"/>
    </source>
</evidence>
<feature type="domain" description="Di19 C-terminal" evidence="4">
    <location>
        <begin position="150"/>
        <end position="257"/>
    </location>
</feature>
<evidence type="ECO:0000259" key="3">
    <source>
        <dbReference type="Pfam" id="PF05605"/>
    </source>
</evidence>
<organism evidence="5 6">
    <name type="scientific">Lactuca saligna</name>
    <name type="common">Willowleaf lettuce</name>
    <dbReference type="NCBI Taxonomy" id="75948"/>
    <lineage>
        <taxon>Eukaryota</taxon>
        <taxon>Viridiplantae</taxon>
        <taxon>Streptophyta</taxon>
        <taxon>Embryophyta</taxon>
        <taxon>Tracheophyta</taxon>
        <taxon>Spermatophyta</taxon>
        <taxon>Magnoliopsida</taxon>
        <taxon>eudicotyledons</taxon>
        <taxon>Gunneridae</taxon>
        <taxon>Pentapetalae</taxon>
        <taxon>asterids</taxon>
        <taxon>campanulids</taxon>
        <taxon>Asterales</taxon>
        <taxon>Asteraceae</taxon>
        <taxon>Cichorioideae</taxon>
        <taxon>Cichorieae</taxon>
        <taxon>Lactucinae</taxon>
        <taxon>Lactuca</taxon>
    </lineage>
</organism>
<dbReference type="InterPro" id="IPR008598">
    <property type="entry name" value="Di19_Zn-bd"/>
</dbReference>
<protein>
    <submittedName>
        <fullName evidence="5">Uncharacterized protein</fullName>
    </submittedName>
</protein>
<gene>
    <name evidence="5" type="ORF">LSALG_LOCUS31048</name>
</gene>
<dbReference type="Proteomes" id="UP001177003">
    <property type="component" value="Chromosome 6"/>
</dbReference>
<dbReference type="AlphaFoldDB" id="A0AA36EFU5"/>
<dbReference type="InterPro" id="IPR027935">
    <property type="entry name" value="Di19_C"/>
</dbReference>
<feature type="compositionally biased region" description="Basic and acidic residues" evidence="2">
    <location>
        <begin position="235"/>
        <end position="246"/>
    </location>
</feature>
<dbReference type="InterPro" id="IPR033347">
    <property type="entry name" value="Di19"/>
</dbReference>
<feature type="region of interest" description="Disordered" evidence="2">
    <location>
        <begin position="192"/>
        <end position="246"/>
    </location>
</feature>
<dbReference type="Pfam" id="PF14571">
    <property type="entry name" value="Di19_C"/>
    <property type="match status" value="1"/>
</dbReference>